<comment type="similarity">
    <text evidence="2">Belongs to the multi antimicrobial extrusion (MATE) (TC 2.A.66.1) family.</text>
</comment>
<dbReference type="EMBL" id="REGR01000014">
    <property type="protein sequence ID" value="RXZ42480.1"/>
    <property type="molecule type" value="Genomic_DNA"/>
</dbReference>
<evidence type="ECO:0000256" key="1">
    <source>
        <dbReference type="ARBA" id="ARBA00004141"/>
    </source>
</evidence>
<dbReference type="Pfam" id="PF01554">
    <property type="entry name" value="MatE"/>
    <property type="match status" value="2"/>
</dbReference>
<sequence length="486" mass="51983">MPAAISASTRRASPPTRCADRSSFNGPASTGPFRHALSLMSTAPLHHSPSYPALIRFAIPVACAGMATPLMGLVDIAVLGRLGDPAVIAAAGIGATIFTVIYWCFSFLRFTTTGLVAQAAGSHDEDEVVLAGLRPMLAAVAGGLLLWLLQWPIGLVAMKLLSPPAEVAPLAEAYFDARIWSAPFTLLGYAQFAWLMGLGKSRTVMILQIAMNALNAALAILFVLGFGWGIAGAAWATVASEAVIGVATSLLILRLMPLERWKAAFSRAFVSHAWRRLFSANVDIMIRTLLLTGAFALMTERGAQMGTLELAANQILLQAFMLCANLLDGFAIAAEVFGARAIGAGARDSLIATVRRAAWLSLAWSVVLAATLAVLAPVYLPLMSADVSLQREALRFWPWLTIMPLVCIWAFFWDGVFMGAVATRTIRNAMIASFIVYVPVLFGLSKLFGNHGVWAAMAVLMVMRSVMLTLAWPKLRDGVGTSPQPH</sequence>
<evidence type="ECO:0000256" key="2">
    <source>
        <dbReference type="ARBA" id="ARBA00010199"/>
    </source>
</evidence>
<reference evidence="8 9" key="1">
    <citation type="submission" date="2018-10" db="EMBL/GenBank/DDBJ databases">
        <title>Draft genome of Fastidiocella sp. strain 375T, a bacterium isolated from a karstic cave dripping water.</title>
        <authorList>
            <person name="Coelho C."/>
            <person name="Verissimo A."/>
            <person name="Tiago I."/>
        </authorList>
    </citation>
    <scope>NUCLEOTIDE SEQUENCE [LARGE SCALE GENOMIC DNA]</scope>
    <source>
        <strain evidence="8 9">CAVE-375</strain>
    </source>
</reference>
<dbReference type="CDD" id="cd13136">
    <property type="entry name" value="MATE_DinF_like"/>
    <property type="match status" value="1"/>
</dbReference>
<feature type="transmembrane region" description="Helical" evidence="7">
    <location>
        <begin position="177"/>
        <end position="197"/>
    </location>
</feature>
<keyword evidence="9" id="KW-1185">Reference proteome</keyword>
<comment type="caution">
    <text evidence="8">The sequence shown here is derived from an EMBL/GenBank/DDBJ whole genome shotgun (WGS) entry which is preliminary data.</text>
</comment>
<feature type="transmembrane region" description="Helical" evidence="7">
    <location>
        <begin position="396"/>
        <end position="417"/>
    </location>
</feature>
<evidence type="ECO:0000256" key="6">
    <source>
        <dbReference type="SAM" id="MobiDB-lite"/>
    </source>
</evidence>
<dbReference type="InterPro" id="IPR044644">
    <property type="entry name" value="DinF-like"/>
</dbReference>
<keyword evidence="3 7" id="KW-0812">Transmembrane</keyword>
<feature type="transmembrane region" description="Helical" evidence="7">
    <location>
        <begin position="234"/>
        <end position="256"/>
    </location>
</feature>
<feature type="transmembrane region" description="Helical" evidence="7">
    <location>
        <begin position="209"/>
        <end position="228"/>
    </location>
</feature>
<dbReference type="PANTHER" id="PTHR42893">
    <property type="entry name" value="PROTEIN DETOXIFICATION 44, CHLOROPLASTIC-RELATED"/>
    <property type="match status" value="1"/>
</dbReference>
<evidence type="ECO:0000256" key="3">
    <source>
        <dbReference type="ARBA" id="ARBA00022692"/>
    </source>
</evidence>
<feature type="compositionally biased region" description="Polar residues" evidence="6">
    <location>
        <begin position="1"/>
        <end position="11"/>
    </location>
</feature>
<feature type="transmembrane region" description="Helical" evidence="7">
    <location>
        <begin position="86"/>
        <end position="105"/>
    </location>
</feature>
<keyword evidence="5 7" id="KW-0472">Membrane</keyword>
<gene>
    <name evidence="8" type="ORF">EBB06_11255</name>
</gene>
<feature type="transmembrane region" description="Helical" evidence="7">
    <location>
        <begin position="317"/>
        <end position="337"/>
    </location>
</feature>
<feature type="region of interest" description="Disordered" evidence="6">
    <location>
        <begin position="1"/>
        <end position="27"/>
    </location>
</feature>
<dbReference type="NCBIfam" id="TIGR00797">
    <property type="entry name" value="matE"/>
    <property type="match status" value="1"/>
</dbReference>
<feature type="transmembrane region" description="Helical" evidence="7">
    <location>
        <begin position="277"/>
        <end position="297"/>
    </location>
</feature>
<evidence type="ECO:0000256" key="5">
    <source>
        <dbReference type="ARBA" id="ARBA00023136"/>
    </source>
</evidence>
<feature type="transmembrane region" description="Helical" evidence="7">
    <location>
        <begin position="429"/>
        <end position="448"/>
    </location>
</feature>
<protein>
    <submittedName>
        <fullName evidence="8">MATE family efflux transporter</fullName>
    </submittedName>
</protein>
<dbReference type="PANTHER" id="PTHR42893:SF46">
    <property type="entry name" value="PROTEIN DETOXIFICATION 44, CHLOROPLASTIC"/>
    <property type="match status" value="1"/>
</dbReference>
<evidence type="ECO:0000313" key="8">
    <source>
        <dbReference type="EMBL" id="RXZ42480.1"/>
    </source>
</evidence>
<comment type="subcellular location">
    <subcellularLocation>
        <location evidence="1">Membrane</location>
        <topology evidence="1">Multi-pass membrane protein</topology>
    </subcellularLocation>
</comment>
<evidence type="ECO:0000313" key="9">
    <source>
        <dbReference type="Proteomes" id="UP000290682"/>
    </source>
</evidence>
<feature type="transmembrane region" description="Helical" evidence="7">
    <location>
        <begin position="136"/>
        <end position="157"/>
    </location>
</feature>
<keyword evidence="4 7" id="KW-1133">Transmembrane helix</keyword>
<feature type="transmembrane region" description="Helical" evidence="7">
    <location>
        <begin position="57"/>
        <end position="80"/>
    </location>
</feature>
<feature type="transmembrane region" description="Helical" evidence="7">
    <location>
        <begin position="357"/>
        <end position="376"/>
    </location>
</feature>
<evidence type="ECO:0000256" key="7">
    <source>
        <dbReference type="SAM" id="Phobius"/>
    </source>
</evidence>
<evidence type="ECO:0000256" key="4">
    <source>
        <dbReference type="ARBA" id="ARBA00022989"/>
    </source>
</evidence>
<organism evidence="8 9">
    <name type="scientific">Crenobacter cavernae</name>
    <dbReference type="NCBI Taxonomy" id="2290923"/>
    <lineage>
        <taxon>Bacteria</taxon>
        <taxon>Pseudomonadati</taxon>
        <taxon>Pseudomonadota</taxon>
        <taxon>Betaproteobacteria</taxon>
        <taxon>Neisseriales</taxon>
        <taxon>Neisseriaceae</taxon>
        <taxon>Crenobacter</taxon>
    </lineage>
</organism>
<proteinExistence type="inferred from homology"/>
<name>A0ABY0FE00_9NEIS</name>
<dbReference type="Proteomes" id="UP000290682">
    <property type="component" value="Unassembled WGS sequence"/>
</dbReference>
<dbReference type="InterPro" id="IPR002528">
    <property type="entry name" value="MATE_fam"/>
</dbReference>
<accession>A0ABY0FE00</accession>